<dbReference type="Proteomes" id="UP000195437">
    <property type="component" value="Chromosome"/>
</dbReference>
<evidence type="ECO:0000256" key="5">
    <source>
        <dbReference type="ARBA" id="ARBA00022692"/>
    </source>
</evidence>
<keyword evidence="10" id="KW-0482">Metalloprotease</keyword>
<evidence type="ECO:0000256" key="6">
    <source>
        <dbReference type="ARBA" id="ARBA00022723"/>
    </source>
</evidence>
<keyword evidence="11 12" id="KW-0472">Membrane</keyword>
<feature type="domain" description="Peptidase M50" evidence="13">
    <location>
        <begin position="35"/>
        <end position="107"/>
    </location>
</feature>
<dbReference type="GO" id="GO:0006508">
    <property type="term" value="P:proteolysis"/>
    <property type="evidence" value="ECO:0007669"/>
    <property type="project" value="UniProtKB-KW"/>
</dbReference>
<evidence type="ECO:0000256" key="10">
    <source>
        <dbReference type="ARBA" id="ARBA00023049"/>
    </source>
</evidence>
<feature type="transmembrane region" description="Helical" evidence="12">
    <location>
        <begin position="161"/>
        <end position="179"/>
    </location>
</feature>
<evidence type="ECO:0000256" key="4">
    <source>
        <dbReference type="ARBA" id="ARBA00022670"/>
    </source>
</evidence>
<organism evidence="14 15">
    <name type="scientific">Tumebacillus avium</name>
    <dbReference type="NCBI Taxonomy" id="1903704"/>
    <lineage>
        <taxon>Bacteria</taxon>
        <taxon>Bacillati</taxon>
        <taxon>Bacillota</taxon>
        <taxon>Bacilli</taxon>
        <taxon>Bacillales</taxon>
        <taxon>Alicyclobacillaceae</taxon>
        <taxon>Tumebacillus</taxon>
    </lineage>
</organism>
<comment type="subcellular location">
    <subcellularLocation>
        <location evidence="2">Membrane</location>
        <topology evidence="2">Multi-pass membrane protein</topology>
    </subcellularLocation>
</comment>
<evidence type="ECO:0000313" key="15">
    <source>
        <dbReference type="Proteomes" id="UP000195437"/>
    </source>
</evidence>
<dbReference type="GO" id="GO:0016020">
    <property type="term" value="C:membrane"/>
    <property type="evidence" value="ECO:0007669"/>
    <property type="project" value="UniProtKB-SubCell"/>
</dbReference>
<feature type="transmembrane region" description="Helical" evidence="12">
    <location>
        <begin position="95"/>
        <end position="114"/>
    </location>
</feature>
<feature type="transmembrane region" description="Helical" evidence="12">
    <location>
        <begin position="120"/>
        <end position="140"/>
    </location>
</feature>
<keyword evidence="9 12" id="KW-1133">Transmembrane helix</keyword>
<proteinExistence type="inferred from homology"/>
<feature type="transmembrane region" description="Helical" evidence="12">
    <location>
        <begin position="20"/>
        <end position="44"/>
    </location>
</feature>
<keyword evidence="6" id="KW-0479">Metal-binding</keyword>
<dbReference type="GO" id="GO:0008237">
    <property type="term" value="F:metallopeptidase activity"/>
    <property type="evidence" value="ECO:0007669"/>
    <property type="project" value="UniProtKB-KW"/>
</dbReference>
<evidence type="ECO:0000259" key="13">
    <source>
        <dbReference type="Pfam" id="PF02163"/>
    </source>
</evidence>
<sequence>MNLSKFWPFGMKVRIHPLFLLLCVAAVASGMLVEMLVLFTIVIIHELGHVFVATSYGYKIREMVILPFGGVAKLEHGAMGWNPRHEVAIAIAGPLNNLLMILVAVLLHAAGLWSEWLTEFFIKGNLMIGFFNLLPALPLDGGRILRAAASREQGYRAATEVSIRMSFGMGALLVIVGLVSLWVGYFNVGFLTLGAFLLLSAWELKKQMRVDVIRFLDAKRREQRKEPQQVRSLAVPDTMKVREVIERFAPDAYHMIYVLDVQKNVTAVLAEDDLVHSVFEENGMRMTLRQLAERRKPSA</sequence>
<evidence type="ECO:0000256" key="3">
    <source>
        <dbReference type="ARBA" id="ARBA00007931"/>
    </source>
</evidence>
<evidence type="ECO:0000256" key="7">
    <source>
        <dbReference type="ARBA" id="ARBA00022801"/>
    </source>
</evidence>
<keyword evidence="15" id="KW-1185">Reference proteome</keyword>
<evidence type="ECO:0000256" key="11">
    <source>
        <dbReference type="ARBA" id="ARBA00023136"/>
    </source>
</evidence>
<keyword evidence="4" id="KW-0645">Protease</keyword>
<protein>
    <recommendedName>
        <fullName evidence="13">Peptidase M50 domain-containing protein</fullName>
    </recommendedName>
</protein>
<accession>A0A1Y0IUV8</accession>
<reference evidence="15" key="1">
    <citation type="submission" date="2017-05" db="EMBL/GenBank/DDBJ databases">
        <authorList>
            <person name="Sung H."/>
        </authorList>
    </citation>
    <scope>NUCLEOTIDE SEQUENCE [LARGE SCALE GENOMIC DNA]</scope>
    <source>
        <strain evidence="15">AR23208</strain>
    </source>
</reference>
<dbReference type="PANTHER" id="PTHR39188:SF3">
    <property type="entry name" value="STAGE IV SPORULATION PROTEIN FB"/>
    <property type="match status" value="1"/>
</dbReference>
<dbReference type="EMBL" id="CP021434">
    <property type="protein sequence ID" value="ARU63275.1"/>
    <property type="molecule type" value="Genomic_DNA"/>
</dbReference>
<feature type="domain" description="Peptidase M50" evidence="13">
    <location>
        <begin position="117"/>
        <end position="169"/>
    </location>
</feature>
<gene>
    <name evidence="14" type="ORF">CBW65_21545</name>
</gene>
<dbReference type="AlphaFoldDB" id="A0A1Y0IUV8"/>
<evidence type="ECO:0000256" key="1">
    <source>
        <dbReference type="ARBA" id="ARBA00001947"/>
    </source>
</evidence>
<dbReference type="KEGG" id="tum:CBW65_21545"/>
<evidence type="ECO:0000256" key="2">
    <source>
        <dbReference type="ARBA" id="ARBA00004141"/>
    </source>
</evidence>
<comment type="similarity">
    <text evidence="3">Belongs to the peptidase M50B family.</text>
</comment>
<dbReference type="OrthoDB" id="166377at2"/>
<dbReference type="InterPro" id="IPR008915">
    <property type="entry name" value="Peptidase_M50"/>
</dbReference>
<keyword evidence="5 12" id="KW-0812">Transmembrane</keyword>
<evidence type="ECO:0000256" key="9">
    <source>
        <dbReference type="ARBA" id="ARBA00022989"/>
    </source>
</evidence>
<name>A0A1Y0IUV8_9BACL</name>
<keyword evidence="7" id="KW-0378">Hydrolase</keyword>
<evidence type="ECO:0000313" key="14">
    <source>
        <dbReference type="EMBL" id="ARU63275.1"/>
    </source>
</evidence>
<dbReference type="Pfam" id="PF02163">
    <property type="entry name" value="Peptidase_M50"/>
    <property type="match status" value="2"/>
</dbReference>
<keyword evidence="8" id="KW-0862">Zinc</keyword>
<evidence type="ECO:0000256" key="12">
    <source>
        <dbReference type="SAM" id="Phobius"/>
    </source>
</evidence>
<dbReference type="GO" id="GO:0046872">
    <property type="term" value="F:metal ion binding"/>
    <property type="evidence" value="ECO:0007669"/>
    <property type="project" value="UniProtKB-KW"/>
</dbReference>
<dbReference type="PANTHER" id="PTHR39188">
    <property type="entry name" value="MEMBRANE-ASSOCIATED ZINC METALLOPROTEASE M50B"/>
    <property type="match status" value="1"/>
</dbReference>
<comment type="cofactor">
    <cofactor evidence="1">
        <name>Zn(2+)</name>
        <dbReference type="ChEBI" id="CHEBI:29105"/>
    </cofactor>
</comment>
<dbReference type="CDD" id="cd06161">
    <property type="entry name" value="S2P-M50_SpoIVFB"/>
    <property type="match status" value="1"/>
</dbReference>
<evidence type="ECO:0000256" key="8">
    <source>
        <dbReference type="ARBA" id="ARBA00022833"/>
    </source>
</evidence>
<dbReference type="RefSeq" id="WP_087458619.1">
    <property type="nucleotide sequence ID" value="NZ_CP021434.1"/>
</dbReference>